<name>A0A9X3I5I5_9ACTN</name>
<feature type="compositionally biased region" description="Basic and acidic residues" evidence="1">
    <location>
        <begin position="301"/>
        <end position="321"/>
    </location>
</feature>
<dbReference type="Pfam" id="PF21790">
    <property type="entry name" value="OGG"/>
    <property type="match status" value="1"/>
</dbReference>
<protein>
    <submittedName>
        <fullName evidence="2">Uncharacterized protein</fullName>
    </submittedName>
</protein>
<evidence type="ECO:0000313" key="3">
    <source>
        <dbReference type="Proteomes" id="UP001143347"/>
    </source>
</evidence>
<accession>A0A9X3I5I5</accession>
<reference evidence="2" key="1">
    <citation type="submission" date="2022-10" db="EMBL/GenBank/DDBJ databases">
        <title>WGS of marine actinomycetes from Thailand.</title>
        <authorList>
            <person name="Thawai C."/>
        </authorList>
    </citation>
    <scope>NUCLEOTIDE SEQUENCE</scope>
    <source>
        <strain evidence="2">SW21</strain>
    </source>
</reference>
<comment type="caution">
    <text evidence="2">The sequence shown here is derived from an EMBL/GenBank/DDBJ whole genome shotgun (WGS) entry which is preliminary data.</text>
</comment>
<dbReference type="RefSeq" id="WP_266061609.1">
    <property type="nucleotide sequence ID" value="NZ_JAPKFM010000009.1"/>
</dbReference>
<sequence length="321" mass="35747">MNMTSKAVHPPTVLTEWLAAGDRGAELLADSVVIDRPWWSDQLAEHGLPGALIGDTISRTQLFGLAEAALASPEGAINLLWNTIAFCHGRRWNENKRRMVAVATDRQRIGGLLQEAAQAGREDPAVAFDLLKPDRGSQEIDRLGPTGFTWFLYFAGAGAPRHPSQVLDGKIARTVRRAGWKRFSATNWNSQDYAAYTELVSRWRVECGADRNDVIVRGLYSVSPPADADYPWQAWQRETWQSDNWVNGPLAADDLRQIHHWMALIADAYPMSTAAADFARIGPIISKALDGDLGASPRVRPPRETYVDEDSYRYDSRYRAG</sequence>
<proteinExistence type="predicted"/>
<organism evidence="2 3">
    <name type="scientific">Gordonia aquimaris</name>
    <dbReference type="NCBI Taxonomy" id="2984863"/>
    <lineage>
        <taxon>Bacteria</taxon>
        <taxon>Bacillati</taxon>
        <taxon>Actinomycetota</taxon>
        <taxon>Actinomycetes</taxon>
        <taxon>Mycobacteriales</taxon>
        <taxon>Gordoniaceae</taxon>
        <taxon>Gordonia</taxon>
    </lineage>
</organism>
<keyword evidence="3" id="KW-1185">Reference proteome</keyword>
<dbReference type="EMBL" id="JAPKFM010000009">
    <property type="protein sequence ID" value="MCX2964544.1"/>
    <property type="molecule type" value="Genomic_DNA"/>
</dbReference>
<dbReference type="InterPro" id="IPR048868">
    <property type="entry name" value="OGG-like_put"/>
</dbReference>
<evidence type="ECO:0000256" key="1">
    <source>
        <dbReference type="SAM" id="MobiDB-lite"/>
    </source>
</evidence>
<evidence type="ECO:0000313" key="2">
    <source>
        <dbReference type="EMBL" id="MCX2964544.1"/>
    </source>
</evidence>
<dbReference type="Proteomes" id="UP001143347">
    <property type="component" value="Unassembled WGS sequence"/>
</dbReference>
<gene>
    <name evidence="2" type="ORF">OSB52_10620</name>
</gene>
<dbReference type="AlphaFoldDB" id="A0A9X3I5I5"/>
<feature type="region of interest" description="Disordered" evidence="1">
    <location>
        <begin position="296"/>
        <end position="321"/>
    </location>
</feature>